<feature type="compositionally biased region" description="Acidic residues" evidence="1">
    <location>
        <begin position="83"/>
        <end position="97"/>
    </location>
</feature>
<dbReference type="InterPro" id="IPR037401">
    <property type="entry name" value="SnoaL-like"/>
</dbReference>
<comment type="caution">
    <text evidence="3">The sequence shown here is derived from an EMBL/GenBank/DDBJ whole genome shotgun (WGS) entry which is preliminary data.</text>
</comment>
<evidence type="ECO:0000259" key="2">
    <source>
        <dbReference type="Pfam" id="PF13474"/>
    </source>
</evidence>
<accession>A0A7W8AS52</accession>
<dbReference type="GO" id="GO:0016853">
    <property type="term" value="F:isomerase activity"/>
    <property type="evidence" value="ECO:0007669"/>
    <property type="project" value="UniProtKB-KW"/>
</dbReference>
<dbReference type="RefSeq" id="WP_229878969.1">
    <property type="nucleotide sequence ID" value="NZ_BMSQ01000005.1"/>
</dbReference>
<feature type="domain" description="SnoaL-like" evidence="2">
    <location>
        <begin position="105"/>
        <end position="205"/>
    </location>
</feature>
<dbReference type="Proteomes" id="UP000549009">
    <property type="component" value="Unassembled WGS sequence"/>
</dbReference>
<evidence type="ECO:0000313" key="4">
    <source>
        <dbReference type="Proteomes" id="UP000549009"/>
    </source>
</evidence>
<dbReference type="PANTHER" id="PTHR34957">
    <property type="entry name" value="NUCLEAR TRANSPORT FACTOR 2 (NTF2) FAMILY PROTEIN"/>
    <property type="match status" value="1"/>
</dbReference>
<keyword evidence="3" id="KW-0413">Isomerase</keyword>
<dbReference type="SUPFAM" id="SSF54427">
    <property type="entry name" value="NTF2-like"/>
    <property type="match status" value="2"/>
</dbReference>
<gene>
    <name evidence="3" type="ORF">FHS40_002609</name>
</gene>
<feature type="region of interest" description="Disordered" evidence="1">
    <location>
        <begin position="63"/>
        <end position="97"/>
    </location>
</feature>
<dbReference type="InterPro" id="IPR032710">
    <property type="entry name" value="NTF2-like_dom_sf"/>
</dbReference>
<dbReference type="Gene3D" id="3.10.450.50">
    <property type="match status" value="2"/>
</dbReference>
<dbReference type="PANTHER" id="PTHR34957:SF1">
    <property type="entry name" value="NUCLEAR TRANSPORT FACTOR 2 (NTF2) FAMILY PROTEIN"/>
    <property type="match status" value="1"/>
</dbReference>
<organism evidence="3 4">
    <name type="scientific">Streptomyces spectabilis</name>
    <dbReference type="NCBI Taxonomy" id="68270"/>
    <lineage>
        <taxon>Bacteria</taxon>
        <taxon>Bacillati</taxon>
        <taxon>Actinomycetota</taxon>
        <taxon>Actinomycetes</taxon>
        <taxon>Kitasatosporales</taxon>
        <taxon>Streptomycetaceae</taxon>
        <taxon>Streptomyces</taxon>
    </lineage>
</organism>
<keyword evidence="4" id="KW-1185">Reference proteome</keyword>
<dbReference type="EMBL" id="JACHJD010000004">
    <property type="protein sequence ID" value="MBB5103547.1"/>
    <property type="molecule type" value="Genomic_DNA"/>
</dbReference>
<name>A0A7W8AS52_STRST</name>
<sequence length="219" mass="23085">MTRARTDIEQVERANTAFYEALERGDFDAVTDLWLDPADLVDGTGSGGPSSLTTALSRLPVDLEDDEDSGTTGAAEAVGPTADDSDDGADDFGDDGFGDETEGAAAISCVHPGWPVLTGRGEVLRSYALIMANTEYIQFFLTDVRVSVAADTALVTCTENILSGGPAPRDGDELGPLVGQLVVATNVFRRTCDGWKLWSHHASPVLAESGDDEDDETPS</sequence>
<reference evidence="3 4" key="1">
    <citation type="submission" date="2020-08" db="EMBL/GenBank/DDBJ databases">
        <title>Genomic Encyclopedia of Type Strains, Phase III (KMG-III): the genomes of soil and plant-associated and newly described type strains.</title>
        <authorList>
            <person name="Whitman W."/>
        </authorList>
    </citation>
    <scope>NUCLEOTIDE SEQUENCE [LARGE SCALE GENOMIC DNA]</scope>
    <source>
        <strain evidence="3 4">CECT 3146</strain>
    </source>
</reference>
<evidence type="ECO:0000313" key="3">
    <source>
        <dbReference type="EMBL" id="MBB5103547.1"/>
    </source>
</evidence>
<proteinExistence type="predicted"/>
<dbReference type="Pfam" id="PF13474">
    <property type="entry name" value="SnoaL_3"/>
    <property type="match status" value="1"/>
</dbReference>
<dbReference type="AlphaFoldDB" id="A0A7W8AS52"/>
<evidence type="ECO:0000256" key="1">
    <source>
        <dbReference type="SAM" id="MobiDB-lite"/>
    </source>
</evidence>
<protein>
    <submittedName>
        <fullName evidence="3">Ketosteroid isomerase-like protein</fullName>
    </submittedName>
</protein>